<accession>A0A1Z5IL77</accession>
<dbReference type="SUPFAM" id="SSF46689">
    <property type="entry name" value="Homeodomain-like"/>
    <property type="match status" value="1"/>
</dbReference>
<reference evidence="4 5" key="1">
    <citation type="submission" date="2015-11" db="EMBL/GenBank/DDBJ databases">
        <title>Draft genome sequences of new species of the genus Lactobacillus isolated from orchardgrass silage.</title>
        <authorList>
            <person name="Tohno M."/>
            <person name="Tanizawa Y."/>
            <person name="Arita M."/>
        </authorList>
    </citation>
    <scope>NUCLEOTIDE SEQUENCE [LARGE SCALE GENOMIC DNA]</scope>
    <source>
        <strain evidence="4 5">IWT140</strain>
    </source>
</reference>
<evidence type="ECO:0000256" key="1">
    <source>
        <dbReference type="ARBA" id="ARBA00023125"/>
    </source>
</evidence>
<dbReference type="Gene3D" id="1.10.357.10">
    <property type="entry name" value="Tetracycline Repressor, domain 2"/>
    <property type="match status" value="1"/>
</dbReference>
<gene>
    <name evidence="4" type="primary">tetR_2</name>
    <name evidence="4" type="ORF">IWT140_00053</name>
</gene>
<dbReference type="GO" id="GO:0003677">
    <property type="term" value="F:DNA binding"/>
    <property type="evidence" value="ECO:0007669"/>
    <property type="project" value="UniProtKB-UniRule"/>
</dbReference>
<evidence type="ECO:0000259" key="3">
    <source>
        <dbReference type="PROSITE" id="PS50977"/>
    </source>
</evidence>
<comment type="caution">
    <text evidence="4">The sequence shown here is derived from an EMBL/GenBank/DDBJ whole genome shotgun (WGS) entry which is preliminary data.</text>
</comment>
<evidence type="ECO:0000313" key="5">
    <source>
        <dbReference type="Proteomes" id="UP000198430"/>
    </source>
</evidence>
<keyword evidence="1 2" id="KW-0238">DNA-binding</keyword>
<proteinExistence type="predicted"/>
<dbReference type="PANTHER" id="PTHR43479">
    <property type="entry name" value="ACREF/ENVCD OPERON REPRESSOR-RELATED"/>
    <property type="match status" value="1"/>
</dbReference>
<evidence type="ECO:0000313" key="4">
    <source>
        <dbReference type="EMBL" id="GAX02456.1"/>
    </source>
</evidence>
<dbReference type="AlphaFoldDB" id="A0A1Z5IL77"/>
<dbReference type="RefSeq" id="WP_089087449.1">
    <property type="nucleotide sequence ID" value="NZ_BCMH01000001.1"/>
</dbReference>
<dbReference type="PANTHER" id="PTHR43479:SF7">
    <property type="entry name" value="TETR-FAMILY TRANSCRIPTIONAL REGULATOR"/>
    <property type="match status" value="1"/>
</dbReference>
<dbReference type="InterPro" id="IPR009057">
    <property type="entry name" value="Homeodomain-like_sf"/>
</dbReference>
<feature type="domain" description="HTH tetR-type" evidence="3">
    <location>
        <begin position="8"/>
        <end position="68"/>
    </location>
</feature>
<dbReference type="Proteomes" id="UP000198430">
    <property type="component" value="Unassembled WGS sequence"/>
</dbReference>
<sequence length="175" mass="20552">MVEDLRIIKTKRNIENAFLELLTVKDFEKITVKEITEHSLTGKTTFYYHYADKYDLAQKIIDKASLEYSKLLKQRIVLENTDKSLDNLHKISKKFLLLRKIHFAEISVDKMMKNILADILMEQLSPDIDHLTARLLSGFIFECLLAYGDGDFQQTSKEINRSINYMQKLLLNEFK</sequence>
<dbReference type="InterPro" id="IPR001647">
    <property type="entry name" value="HTH_TetR"/>
</dbReference>
<dbReference type="EMBL" id="BCMH01000001">
    <property type="protein sequence ID" value="GAX02456.1"/>
    <property type="molecule type" value="Genomic_DNA"/>
</dbReference>
<name>A0A1Z5IL77_9LACO</name>
<evidence type="ECO:0000256" key="2">
    <source>
        <dbReference type="PROSITE-ProRule" id="PRU00335"/>
    </source>
</evidence>
<organism evidence="4 5">
    <name type="scientific">Secundilactobacillus pentosiphilus</name>
    <dbReference type="NCBI Taxonomy" id="1714682"/>
    <lineage>
        <taxon>Bacteria</taxon>
        <taxon>Bacillati</taxon>
        <taxon>Bacillota</taxon>
        <taxon>Bacilli</taxon>
        <taxon>Lactobacillales</taxon>
        <taxon>Lactobacillaceae</taxon>
        <taxon>Secundilactobacillus</taxon>
    </lineage>
</organism>
<dbReference type="Pfam" id="PF00440">
    <property type="entry name" value="TetR_N"/>
    <property type="match status" value="1"/>
</dbReference>
<keyword evidence="5" id="KW-1185">Reference proteome</keyword>
<dbReference type="InterPro" id="IPR050624">
    <property type="entry name" value="HTH-type_Tx_Regulator"/>
</dbReference>
<feature type="DNA-binding region" description="H-T-H motif" evidence="2">
    <location>
        <begin position="31"/>
        <end position="50"/>
    </location>
</feature>
<dbReference type="PROSITE" id="PS50977">
    <property type="entry name" value="HTH_TETR_2"/>
    <property type="match status" value="1"/>
</dbReference>
<protein>
    <submittedName>
        <fullName evidence="4">TetR family transcriptional regulator</fullName>
    </submittedName>
</protein>